<organism evidence="8 9">
    <name type="scientific">Lachnospira intestinalis</name>
    <dbReference type="NCBI Taxonomy" id="3133158"/>
    <lineage>
        <taxon>Bacteria</taxon>
        <taxon>Bacillati</taxon>
        <taxon>Bacillota</taxon>
        <taxon>Clostridia</taxon>
        <taxon>Lachnospirales</taxon>
        <taxon>Lachnospiraceae</taxon>
        <taxon>Lachnospira</taxon>
    </lineage>
</organism>
<dbReference type="PROSITE" id="PS51918">
    <property type="entry name" value="RADICAL_SAM"/>
    <property type="match status" value="1"/>
</dbReference>
<dbReference type="Pfam" id="PF13186">
    <property type="entry name" value="SPASM"/>
    <property type="match status" value="1"/>
</dbReference>
<evidence type="ECO:0000256" key="5">
    <source>
        <dbReference type="ARBA" id="ARBA00023004"/>
    </source>
</evidence>
<keyword evidence="6" id="KW-0411">Iron-sulfur</keyword>
<evidence type="ECO:0000256" key="1">
    <source>
        <dbReference type="ARBA" id="ARBA00001966"/>
    </source>
</evidence>
<dbReference type="CDD" id="cd01335">
    <property type="entry name" value="Radical_SAM"/>
    <property type="match status" value="1"/>
</dbReference>
<dbReference type="InterPro" id="IPR023885">
    <property type="entry name" value="4Fe4S-binding_SPASM_dom"/>
</dbReference>
<keyword evidence="4" id="KW-0479">Metal-binding</keyword>
<protein>
    <submittedName>
        <fullName evidence="8">Radical SAM protein</fullName>
    </submittedName>
</protein>
<evidence type="ECO:0000256" key="4">
    <source>
        <dbReference type="ARBA" id="ARBA00022723"/>
    </source>
</evidence>
<evidence type="ECO:0000256" key="3">
    <source>
        <dbReference type="ARBA" id="ARBA00022691"/>
    </source>
</evidence>
<keyword evidence="9" id="KW-1185">Reference proteome</keyword>
<dbReference type="Gene3D" id="3.20.20.70">
    <property type="entry name" value="Aldolase class I"/>
    <property type="match status" value="1"/>
</dbReference>
<dbReference type="Pfam" id="PF04055">
    <property type="entry name" value="Radical_SAM"/>
    <property type="match status" value="1"/>
</dbReference>
<name>A0ABV1GNT4_9FIRM</name>
<accession>A0ABV1GNT4</accession>
<comment type="cofactor">
    <cofactor evidence="1">
        <name>[4Fe-4S] cluster</name>
        <dbReference type="ChEBI" id="CHEBI:49883"/>
    </cofactor>
</comment>
<feature type="domain" description="Radical SAM core" evidence="7">
    <location>
        <begin position="6"/>
        <end position="206"/>
    </location>
</feature>
<keyword evidence="3" id="KW-0949">S-adenosyl-L-methionine</keyword>
<dbReference type="InterPro" id="IPR058240">
    <property type="entry name" value="rSAM_sf"/>
</dbReference>
<dbReference type="SFLD" id="SFLDG01067">
    <property type="entry name" value="SPASM/twitch_domain_containing"/>
    <property type="match status" value="1"/>
</dbReference>
<evidence type="ECO:0000256" key="2">
    <source>
        <dbReference type="ARBA" id="ARBA00022485"/>
    </source>
</evidence>
<keyword evidence="5" id="KW-0408">Iron</keyword>
<proteinExistence type="predicted"/>
<evidence type="ECO:0000313" key="9">
    <source>
        <dbReference type="Proteomes" id="UP001480973"/>
    </source>
</evidence>
<dbReference type="PANTHER" id="PTHR43787:SF10">
    <property type="entry name" value="COFACTOR MODIFYING PROTEIN"/>
    <property type="match status" value="1"/>
</dbReference>
<evidence type="ECO:0000313" key="8">
    <source>
        <dbReference type="EMBL" id="MEQ2535157.1"/>
    </source>
</evidence>
<evidence type="ECO:0000259" key="7">
    <source>
        <dbReference type="PROSITE" id="PS51918"/>
    </source>
</evidence>
<keyword evidence="2" id="KW-0004">4Fe-4S</keyword>
<gene>
    <name evidence="8" type="ORF">WMO38_08510</name>
</gene>
<comment type="caution">
    <text evidence="8">The sequence shown here is derived from an EMBL/GenBank/DDBJ whole genome shotgun (WGS) entry which is preliminary data.</text>
</comment>
<dbReference type="InterPro" id="IPR013785">
    <property type="entry name" value="Aldolase_TIM"/>
</dbReference>
<dbReference type="InterPro" id="IPR007197">
    <property type="entry name" value="rSAM"/>
</dbReference>
<dbReference type="SFLD" id="SFLDS00029">
    <property type="entry name" value="Radical_SAM"/>
    <property type="match status" value="1"/>
</dbReference>
<evidence type="ECO:0000256" key="6">
    <source>
        <dbReference type="ARBA" id="ARBA00023014"/>
    </source>
</evidence>
<dbReference type="Proteomes" id="UP001480973">
    <property type="component" value="Unassembled WGS sequence"/>
</dbReference>
<dbReference type="SUPFAM" id="SSF102114">
    <property type="entry name" value="Radical SAM enzymes"/>
    <property type="match status" value="1"/>
</dbReference>
<sequence length="269" mass="31438">MKKYRVTRFKRIYIEITSSCNLTCSFCQETKRDKRFMSIDEFSHVIEQVKPLTEFIYLHVKGEPLLHPQLGDILQICHDEGMRVNITTNGTLLKKQLDTLIVHPVHQINISMHSADDNDCIDMDTYFKNITECCNMLNEKTDTEISLRLWTTLEKPNLFGQKNLTIRKKLYINVQSPFEWPDINNSYYNDRGFCQGLRTHIAILSDGTIVPCCLDGNACISLGNIFVQDISEILEQERTQNFIQRFRDKRAVEPLCCHCSFKERFSHKM</sequence>
<dbReference type="EMBL" id="JBBMES010000007">
    <property type="protein sequence ID" value="MEQ2535157.1"/>
    <property type="molecule type" value="Genomic_DNA"/>
</dbReference>
<reference evidence="8 9" key="1">
    <citation type="submission" date="2024-03" db="EMBL/GenBank/DDBJ databases">
        <title>Human intestinal bacterial collection.</title>
        <authorList>
            <person name="Pauvert C."/>
            <person name="Hitch T.C.A."/>
            <person name="Clavel T."/>
        </authorList>
    </citation>
    <scope>NUCLEOTIDE SEQUENCE [LARGE SCALE GENOMIC DNA]</scope>
    <source>
        <strain evidence="8 9">CLA-JM-H10</strain>
    </source>
</reference>
<dbReference type="PANTHER" id="PTHR43787">
    <property type="entry name" value="FEMO COFACTOR BIOSYNTHESIS PROTEIN NIFB-RELATED"/>
    <property type="match status" value="1"/>
</dbReference>